<keyword evidence="2" id="KW-1185">Reference proteome</keyword>
<evidence type="ECO:0000313" key="1">
    <source>
        <dbReference type="EMBL" id="KHJ79666.1"/>
    </source>
</evidence>
<dbReference type="EMBL" id="KN603840">
    <property type="protein sequence ID" value="KHJ79666.1"/>
    <property type="molecule type" value="Genomic_DNA"/>
</dbReference>
<protein>
    <submittedName>
        <fullName evidence="1">Uncharacterized protein</fullName>
    </submittedName>
</protein>
<dbReference type="Proteomes" id="UP000053660">
    <property type="component" value="Unassembled WGS sequence"/>
</dbReference>
<evidence type="ECO:0000313" key="2">
    <source>
        <dbReference type="Proteomes" id="UP000053660"/>
    </source>
</evidence>
<name>A0A0B1S725_OESDE</name>
<proteinExistence type="predicted"/>
<gene>
    <name evidence="1" type="ORF">OESDEN_20682</name>
</gene>
<accession>A0A0B1S725</accession>
<organism evidence="1 2">
    <name type="scientific">Oesophagostomum dentatum</name>
    <name type="common">Nodular worm</name>
    <dbReference type="NCBI Taxonomy" id="61180"/>
    <lineage>
        <taxon>Eukaryota</taxon>
        <taxon>Metazoa</taxon>
        <taxon>Ecdysozoa</taxon>
        <taxon>Nematoda</taxon>
        <taxon>Chromadorea</taxon>
        <taxon>Rhabditida</taxon>
        <taxon>Rhabditina</taxon>
        <taxon>Rhabditomorpha</taxon>
        <taxon>Strongyloidea</taxon>
        <taxon>Strongylidae</taxon>
        <taxon>Oesophagostomum</taxon>
    </lineage>
</organism>
<reference evidence="1 2" key="1">
    <citation type="submission" date="2014-03" db="EMBL/GenBank/DDBJ databases">
        <title>Draft genome of the hookworm Oesophagostomum dentatum.</title>
        <authorList>
            <person name="Mitreva M."/>
        </authorList>
    </citation>
    <scope>NUCLEOTIDE SEQUENCE [LARGE SCALE GENOMIC DNA]</scope>
    <source>
        <strain evidence="1 2">OD-Hann</strain>
    </source>
</reference>
<dbReference type="AlphaFoldDB" id="A0A0B1S725"/>
<sequence>MCFFRLISTASIILLRLNGFRRTRRPWRLRIRVIGVRESL</sequence>